<dbReference type="EMBL" id="JACHMI010000001">
    <property type="protein sequence ID" value="MBB6556981.1"/>
    <property type="molecule type" value="Genomic_DNA"/>
</dbReference>
<dbReference type="AlphaFoldDB" id="A0A7X0U6G4"/>
<evidence type="ECO:0000313" key="3">
    <source>
        <dbReference type="Proteomes" id="UP000565579"/>
    </source>
</evidence>
<dbReference type="PROSITE" id="PS51257">
    <property type="entry name" value="PROKAR_LIPOPROTEIN"/>
    <property type="match status" value="1"/>
</dbReference>
<evidence type="ECO:0000256" key="1">
    <source>
        <dbReference type="SAM" id="SignalP"/>
    </source>
</evidence>
<sequence>MVKRLLAALCLLVAVSGCDAAWMPETVIKVDPGALAEVRSAGHVVTQTFTDPIYERTVQVVEILVVDMRAADFPEALDLARDQLKRLGWNEVSSGDVVVQMESSRWKGTTTRLGPVEDLESFGAQLEPTAAKALQADPKKWATYVLVSLSSVNE</sequence>
<protein>
    <recommendedName>
        <fullName evidence="4">DUF541 domain-containing protein</fullName>
    </recommendedName>
</protein>
<dbReference type="Proteomes" id="UP000565579">
    <property type="component" value="Unassembled WGS sequence"/>
</dbReference>
<name>A0A7X0U6G4_9ACTN</name>
<reference evidence="2 3" key="1">
    <citation type="submission" date="2020-08" db="EMBL/GenBank/DDBJ databases">
        <title>Sequencing the genomes of 1000 actinobacteria strains.</title>
        <authorList>
            <person name="Klenk H.-P."/>
        </authorList>
    </citation>
    <scope>NUCLEOTIDE SEQUENCE [LARGE SCALE GENOMIC DNA]</scope>
    <source>
        <strain evidence="2 3">DSM 43768</strain>
    </source>
</reference>
<accession>A0A7X0U6G4</accession>
<evidence type="ECO:0008006" key="4">
    <source>
        <dbReference type="Google" id="ProtNLM"/>
    </source>
</evidence>
<dbReference type="RefSeq" id="WP_185111385.1">
    <property type="nucleotide sequence ID" value="NZ_BAAAXY010000278.1"/>
</dbReference>
<evidence type="ECO:0000313" key="2">
    <source>
        <dbReference type="EMBL" id="MBB6556981.1"/>
    </source>
</evidence>
<comment type="caution">
    <text evidence="2">The sequence shown here is derived from an EMBL/GenBank/DDBJ whole genome shotgun (WGS) entry which is preliminary data.</text>
</comment>
<keyword evidence="3" id="KW-1185">Reference proteome</keyword>
<keyword evidence="1" id="KW-0732">Signal</keyword>
<organism evidence="2 3">
    <name type="scientific">Nonomuraea rubra</name>
    <dbReference type="NCBI Taxonomy" id="46180"/>
    <lineage>
        <taxon>Bacteria</taxon>
        <taxon>Bacillati</taxon>
        <taxon>Actinomycetota</taxon>
        <taxon>Actinomycetes</taxon>
        <taxon>Streptosporangiales</taxon>
        <taxon>Streptosporangiaceae</taxon>
        <taxon>Nonomuraea</taxon>
    </lineage>
</organism>
<gene>
    <name evidence="2" type="ORF">HD593_011776</name>
</gene>
<feature type="chain" id="PRO_5031434666" description="DUF541 domain-containing protein" evidence="1">
    <location>
        <begin position="21"/>
        <end position="154"/>
    </location>
</feature>
<feature type="signal peptide" evidence="1">
    <location>
        <begin position="1"/>
        <end position="20"/>
    </location>
</feature>
<proteinExistence type="predicted"/>